<reference evidence="1" key="1">
    <citation type="submission" date="2013-08" db="EMBL/GenBank/DDBJ databases">
        <authorList>
            <person name="Mendez C."/>
            <person name="Richter M."/>
            <person name="Ferrer M."/>
            <person name="Sanchez J."/>
        </authorList>
    </citation>
    <scope>NUCLEOTIDE SEQUENCE</scope>
</reference>
<accession>T1CI32</accession>
<dbReference type="EMBL" id="AUZZ01000954">
    <property type="protein sequence ID" value="EQD66109.1"/>
    <property type="molecule type" value="Genomic_DNA"/>
</dbReference>
<sequence length="61" mass="6859">MISPLELEIAYKLYLGSEKDFADASHLYITFRESLDTQKLKGFLGELPIKKSTIKNVLGAI</sequence>
<proteinExistence type="predicted"/>
<organism evidence="1">
    <name type="scientific">mine drainage metagenome</name>
    <dbReference type="NCBI Taxonomy" id="410659"/>
    <lineage>
        <taxon>unclassified sequences</taxon>
        <taxon>metagenomes</taxon>
        <taxon>ecological metagenomes</taxon>
    </lineage>
</organism>
<name>T1CI32_9ZZZZ</name>
<gene>
    <name evidence="1" type="ORF">B2A_01284</name>
</gene>
<comment type="caution">
    <text evidence="1">The sequence shown here is derived from an EMBL/GenBank/DDBJ whole genome shotgun (WGS) entry which is preliminary data.</text>
</comment>
<evidence type="ECO:0000313" key="1">
    <source>
        <dbReference type="EMBL" id="EQD66109.1"/>
    </source>
</evidence>
<protein>
    <submittedName>
        <fullName evidence="1">Uncharacterized protein</fullName>
    </submittedName>
</protein>
<reference evidence="1" key="2">
    <citation type="journal article" date="2014" name="ISME J.">
        <title>Microbial stratification in low pH oxic and suboxic macroscopic growths along an acid mine drainage.</title>
        <authorList>
            <person name="Mendez-Garcia C."/>
            <person name="Mesa V."/>
            <person name="Sprenger R.R."/>
            <person name="Richter M."/>
            <person name="Diez M.S."/>
            <person name="Solano J."/>
            <person name="Bargiela R."/>
            <person name="Golyshina O.V."/>
            <person name="Manteca A."/>
            <person name="Ramos J.L."/>
            <person name="Gallego J.R."/>
            <person name="Llorente I."/>
            <person name="Martins Dos Santos V.A."/>
            <person name="Jensen O.N."/>
            <person name="Pelaez A.I."/>
            <person name="Sanchez J."/>
            <person name="Ferrer M."/>
        </authorList>
    </citation>
    <scope>NUCLEOTIDE SEQUENCE</scope>
</reference>
<dbReference type="AlphaFoldDB" id="T1CI32"/>